<dbReference type="GO" id="GO:0016740">
    <property type="term" value="F:transferase activity"/>
    <property type="evidence" value="ECO:0007669"/>
    <property type="project" value="UniProtKB-ARBA"/>
</dbReference>
<dbReference type="PATRIC" id="fig|67855.3.peg.1952"/>
<evidence type="ECO:0000256" key="1">
    <source>
        <dbReference type="ARBA" id="ARBA00004127"/>
    </source>
</evidence>
<dbReference type="Proteomes" id="UP000036270">
    <property type="component" value="Unassembled WGS sequence"/>
</dbReference>
<evidence type="ECO:0000256" key="4">
    <source>
        <dbReference type="ARBA" id="ARBA00023136"/>
    </source>
</evidence>
<gene>
    <name evidence="6" type="ORF">RO21_09275</name>
</gene>
<evidence type="ECO:0000313" key="7">
    <source>
        <dbReference type="Proteomes" id="UP000036270"/>
    </source>
</evidence>
<accession>A0A0J5P2X9</accession>
<proteinExistence type="predicted"/>
<dbReference type="GO" id="GO:0012505">
    <property type="term" value="C:endomembrane system"/>
    <property type="evidence" value="ECO:0007669"/>
    <property type="project" value="UniProtKB-SubCell"/>
</dbReference>
<reference evidence="6 7" key="1">
    <citation type="submission" date="2014-12" db="EMBL/GenBank/DDBJ databases">
        <title>Reclassification of Actinobacillus muris as Muribacter muris.</title>
        <authorList>
            <person name="Christensen H."/>
            <person name="Nicklas W."/>
            <person name="Bisgaard M."/>
        </authorList>
    </citation>
    <scope>NUCLEOTIDE SEQUENCE [LARGE SCALE GENOMIC DNA]</scope>
    <source>
        <strain evidence="6 7">Ackerman80-443D</strain>
    </source>
</reference>
<sequence length="147" mass="16713">MQPKYPPPLVFACCAIAIFALPSVLEPHFIQRIIAGVIGVSALIVAGCAVWYFHQAKTTLDPRVPAHTTVLVTSGVYRMSRNPMYFALAALLVAESLWLNRLLGFGVVWGFVWFITRFQILPEEQSLARIFGDNYQDYKKQVPRWLW</sequence>
<evidence type="ECO:0008006" key="8">
    <source>
        <dbReference type="Google" id="ProtNLM"/>
    </source>
</evidence>
<name>A0A0J5P2X9_9PAST</name>
<dbReference type="EMBL" id="JWIZ01000062">
    <property type="protein sequence ID" value="KMK50843.1"/>
    <property type="molecule type" value="Genomic_DNA"/>
</dbReference>
<dbReference type="Pfam" id="PF04191">
    <property type="entry name" value="PEMT"/>
    <property type="match status" value="1"/>
</dbReference>
<feature type="transmembrane region" description="Helical" evidence="5">
    <location>
        <begin position="6"/>
        <end position="25"/>
    </location>
</feature>
<dbReference type="STRING" id="67855.RO21_09275"/>
<feature type="transmembrane region" description="Helical" evidence="5">
    <location>
        <begin position="84"/>
        <end position="115"/>
    </location>
</feature>
<dbReference type="PANTHER" id="PTHR12714">
    <property type="entry name" value="PROTEIN-S ISOPRENYLCYSTEINE O-METHYLTRANSFERASE"/>
    <property type="match status" value="1"/>
</dbReference>
<keyword evidence="4 5" id="KW-0472">Membrane</keyword>
<dbReference type="RefSeq" id="WP_047977509.1">
    <property type="nucleotide sequence ID" value="NZ_JWIZ01000062.1"/>
</dbReference>
<comment type="caution">
    <text evidence="6">The sequence shown here is derived from an EMBL/GenBank/DDBJ whole genome shotgun (WGS) entry which is preliminary data.</text>
</comment>
<dbReference type="AlphaFoldDB" id="A0A0J5P2X9"/>
<dbReference type="PANTHER" id="PTHR12714:SF24">
    <property type="entry name" value="SLR1182 PROTEIN"/>
    <property type="match status" value="1"/>
</dbReference>
<evidence type="ECO:0000256" key="2">
    <source>
        <dbReference type="ARBA" id="ARBA00022692"/>
    </source>
</evidence>
<organism evidence="6 7">
    <name type="scientific">Muribacter muris</name>
    <dbReference type="NCBI Taxonomy" id="67855"/>
    <lineage>
        <taxon>Bacteria</taxon>
        <taxon>Pseudomonadati</taxon>
        <taxon>Pseudomonadota</taxon>
        <taxon>Gammaproteobacteria</taxon>
        <taxon>Pasteurellales</taxon>
        <taxon>Pasteurellaceae</taxon>
        <taxon>Muribacter</taxon>
    </lineage>
</organism>
<dbReference type="Gene3D" id="1.20.120.1630">
    <property type="match status" value="1"/>
</dbReference>
<feature type="transmembrane region" description="Helical" evidence="5">
    <location>
        <begin position="32"/>
        <end position="53"/>
    </location>
</feature>
<dbReference type="InterPro" id="IPR007318">
    <property type="entry name" value="Phopholipid_MeTrfase"/>
</dbReference>
<keyword evidence="7" id="KW-1185">Reference proteome</keyword>
<evidence type="ECO:0000313" key="6">
    <source>
        <dbReference type="EMBL" id="KMK50843.1"/>
    </source>
</evidence>
<evidence type="ECO:0000256" key="3">
    <source>
        <dbReference type="ARBA" id="ARBA00022989"/>
    </source>
</evidence>
<protein>
    <recommendedName>
        <fullName evidence="8">Isoprenylcysteine carboxylmethyltransferase family protein</fullName>
    </recommendedName>
</protein>
<keyword evidence="2 5" id="KW-0812">Transmembrane</keyword>
<evidence type="ECO:0000256" key="5">
    <source>
        <dbReference type="SAM" id="Phobius"/>
    </source>
</evidence>
<keyword evidence="3 5" id="KW-1133">Transmembrane helix</keyword>
<comment type="subcellular location">
    <subcellularLocation>
        <location evidence="1">Endomembrane system</location>
        <topology evidence="1">Multi-pass membrane protein</topology>
    </subcellularLocation>
</comment>